<dbReference type="InterPro" id="IPR057207">
    <property type="entry name" value="FBXL15_LRR"/>
</dbReference>
<dbReference type="PANTHER" id="PTHR13318">
    <property type="entry name" value="PARTNER OF PAIRED, ISOFORM B-RELATED"/>
    <property type="match status" value="1"/>
</dbReference>
<dbReference type="InterPro" id="IPR006553">
    <property type="entry name" value="Leu-rich_rpt_Cys-con_subtyp"/>
</dbReference>
<feature type="domain" description="F-box" evidence="2">
    <location>
        <begin position="244"/>
        <end position="291"/>
    </location>
</feature>
<comment type="caution">
    <text evidence="3">The sequence shown here is derived from an EMBL/GenBank/DDBJ whole genome shotgun (WGS) entry which is preliminary data.</text>
</comment>
<dbReference type="AlphaFoldDB" id="A0A8B6EEZ2"/>
<dbReference type="CDD" id="cd22977">
    <property type="entry name" value="DD_FBXL13"/>
    <property type="match status" value="1"/>
</dbReference>
<organism evidence="3 4">
    <name type="scientific">Mytilus galloprovincialis</name>
    <name type="common">Mediterranean mussel</name>
    <dbReference type="NCBI Taxonomy" id="29158"/>
    <lineage>
        <taxon>Eukaryota</taxon>
        <taxon>Metazoa</taxon>
        <taxon>Spiralia</taxon>
        <taxon>Lophotrochozoa</taxon>
        <taxon>Mollusca</taxon>
        <taxon>Bivalvia</taxon>
        <taxon>Autobranchia</taxon>
        <taxon>Pteriomorphia</taxon>
        <taxon>Mytilida</taxon>
        <taxon>Mytiloidea</taxon>
        <taxon>Mytilidae</taxon>
        <taxon>Mytilinae</taxon>
        <taxon>Mytilus</taxon>
    </lineage>
</organism>
<evidence type="ECO:0000313" key="3">
    <source>
        <dbReference type="EMBL" id="VDI33499.1"/>
    </source>
</evidence>
<dbReference type="InterPro" id="IPR001810">
    <property type="entry name" value="F-box_dom"/>
</dbReference>
<dbReference type="Pfam" id="PF12937">
    <property type="entry name" value="F-box-like"/>
    <property type="match status" value="1"/>
</dbReference>
<gene>
    <name evidence="3" type="ORF">MGAL_10B040417</name>
</gene>
<keyword evidence="1" id="KW-0833">Ubl conjugation pathway</keyword>
<dbReference type="GO" id="GO:0019005">
    <property type="term" value="C:SCF ubiquitin ligase complex"/>
    <property type="evidence" value="ECO:0007669"/>
    <property type="project" value="TreeGrafter"/>
</dbReference>
<dbReference type="EMBL" id="UYJE01005055">
    <property type="protein sequence ID" value="VDI33499.1"/>
    <property type="molecule type" value="Genomic_DNA"/>
</dbReference>
<dbReference type="SUPFAM" id="SSF52047">
    <property type="entry name" value="RNI-like"/>
    <property type="match status" value="2"/>
</dbReference>
<dbReference type="SMART" id="SM00367">
    <property type="entry name" value="LRR_CC"/>
    <property type="match status" value="15"/>
</dbReference>
<dbReference type="InterPro" id="IPR032675">
    <property type="entry name" value="LRR_dom_sf"/>
</dbReference>
<evidence type="ECO:0000259" key="2">
    <source>
        <dbReference type="PROSITE" id="PS50181"/>
    </source>
</evidence>
<protein>
    <submittedName>
        <fullName evidence="3">F-box and leucine-rich repeat protein 13</fullName>
    </submittedName>
</protein>
<sequence length="798" mass="91116">MAASMKSSNPELKTYLRSNKLPDVYEALLTGLAIMCPEDPLQFLLDKLKFLTEGGLEELNWDMFVDEDMRPVAKIITESNLDFIFNLDDESMIQYDDPAYKAVLAWVKSVGLPTPEMYHMAYQHYNTFLKNMCYRAWLQYYLNKKLKKTNVSGKMLKASNHHSQRLMKEHFVVWKEWLRYRKGCQAMFFQVIQKVWHLAIARVIFNEWKITTEQAKNQREYFERLERGENLNDEDGFGSTGDARDSISWLDRSVAVRIFKNVDIADLSRCSRVCRSWKVIITNSSAIWNRIDFSQVKNKVTDKVATKHLMKWRPYLIHVNLRGCTKLGEPTFRGISECRNLQDLNLSQCTGVNDDSMKIALQGCKILLYLNVSLTNITDATLRNISKFSQHLQFLSLAYCKSFTDRGLMYLASAKCSKKLEYLDISGCLQITPDGFKGLANGCINLQTLIINDFPTLTDECVIALANKCTKIHTVSVLGSPLLTDESFKKLAQHKRLKKLKTEGNQRISDVAMKSIGQCQGLTHLYITDCQRLTDASLKQLTSCKELRVANFADCVRISDGGVRPLTDGDSADKIRELNLTNCIRVSELSVINMLKKLKHLTYVSLCFCDHISENGIEILGQMHSLTSLDISGCKVTDKSLSLLGNNYRLRDVTLSECIDITDLGLEKFTQQCKEIERLDLSHCWQITDGAIKNLAFCCQNLNALNLCGCKNITNMSIQYLSGVCKYLNTLDISGCLHISDKSLKYLRKGCKKLKSLTMLYCKEISKSKVQKRLAYIQTVVYSDEPVPNWFRNHSLKD</sequence>
<evidence type="ECO:0000313" key="4">
    <source>
        <dbReference type="Proteomes" id="UP000596742"/>
    </source>
</evidence>
<dbReference type="Proteomes" id="UP000596742">
    <property type="component" value="Unassembled WGS sequence"/>
</dbReference>
<evidence type="ECO:0000256" key="1">
    <source>
        <dbReference type="ARBA" id="ARBA00022786"/>
    </source>
</evidence>
<dbReference type="SMART" id="SM00256">
    <property type="entry name" value="FBOX"/>
    <property type="match status" value="1"/>
</dbReference>
<dbReference type="OrthoDB" id="61560at2759"/>
<dbReference type="Gene3D" id="3.80.10.10">
    <property type="entry name" value="Ribonuclease Inhibitor"/>
    <property type="match status" value="3"/>
</dbReference>
<dbReference type="InterPro" id="IPR036047">
    <property type="entry name" value="F-box-like_dom_sf"/>
</dbReference>
<name>A0A8B6EEZ2_MYTGA</name>
<accession>A0A8B6EEZ2</accession>
<proteinExistence type="predicted"/>
<dbReference type="PROSITE" id="PS50181">
    <property type="entry name" value="FBOX"/>
    <property type="match status" value="1"/>
</dbReference>
<dbReference type="GO" id="GO:0031146">
    <property type="term" value="P:SCF-dependent proteasomal ubiquitin-dependent protein catabolic process"/>
    <property type="evidence" value="ECO:0007669"/>
    <property type="project" value="TreeGrafter"/>
</dbReference>
<dbReference type="Pfam" id="PF25372">
    <property type="entry name" value="DUF7885"/>
    <property type="match status" value="2"/>
</dbReference>
<reference evidence="3" key="1">
    <citation type="submission" date="2018-11" db="EMBL/GenBank/DDBJ databases">
        <authorList>
            <person name="Alioto T."/>
            <person name="Alioto T."/>
        </authorList>
    </citation>
    <scope>NUCLEOTIDE SEQUENCE</scope>
</reference>
<keyword evidence="4" id="KW-1185">Reference proteome</keyword>
<dbReference type="SUPFAM" id="SSF81383">
    <property type="entry name" value="F-box domain"/>
    <property type="match status" value="1"/>
</dbReference>